<dbReference type="RefSeq" id="WP_105056024.1">
    <property type="nucleotide sequence ID" value="NZ_CAWNRT010000002.1"/>
</dbReference>
<dbReference type="EMBL" id="MSCO01000002">
    <property type="protein sequence ID" value="PQJ84620.1"/>
    <property type="molecule type" value="Genomic_DNA"/>
</dbReference>
<evidence type="ECO:0000313" key="2">
    <source>
        <dbReference type="Proteomes" id="UP000239263"/>
    </source>
</evidence>
<gene>
    <name evidence="1" type="ORF">BTO22_13985</name>
</gene>
<comment type="caution">
    <text evidence="1">The sequence shown here is derived from an EMBL/GenBank/DDBJ whole genome shotgun (WGS) entry which is preliminary data.</text>
</comment>
<evidence type="ECO:0008006" key="3">
    <source>
        <dbReference type="Google" id="ProtNLM"/>
    </source>
</evidence>
<dbReference type="AlphaFoldDB" id="A0A2S7X328"/>
<proteinExistence type="predicted"/>
<organism evidence="1 2">
    <name type="scientific">Aliivibrio sifiae</name>
    <dbReference type="NCBI Taxonomy" id="566293"/>
    <lineage>
        <taxon>Bacteria</taxon>
        <taxon>Pseudomonadati</taxon>
        <taxon>Pseudomonadota</taxon>
        <taxon>Gammaproteobacteria</taxon>
        <taxon>Vibrionales</taxon>
        <taxon>Vibrionaceae</taxon>
        <taxon>Aliivibrio</taxon>
    </lineage>
</organism>
<protein>
    <recommendedName>
        <fullName evidence="3">Phage related protein</fullName>
    </recommendedName>
</protein>
<evidence type="ECO:0000313" key="1">
    <source>
        <dbReference type="EMBL" id="PQJ84620.1"/>
    </source>
</evidence>
<accession>A0A2S7X328</accession>
<dbReference type="Pfam" id="PF12472">
    <property type="entry name" value="DUF3693"/>
    <property type="match status" value="1"/>
</dbReference>
<sequence>MYQNELLDAYKKAQSYVQDKQIAMDMNIPQQRITDFRKERRHLSDSQAIFLAQGANIEPELALLGCQADRNENPIIKSMWESIAKKLNSHGLQRISMACGGLAMWVGTPKEAMAKCALYILC</sequence>
<dbReference type="InterPro" id="IPR021096">
    <property type="entry name" value="Vibrio_phage_VSK_Orf152"/>
</dbReference>
<reference evidence="1 2" key="1">
    <citation type="submission" date="2016-12" db="EMBL/GenBank/DDBJ databases">
        <title>Diversity of luminous bacteria.</title>
        <authorList>
            <person name="Yoshizawa S."/>
            <person name="Kogure K."/>
        </authorList>
    </citation>
    <scope>NUCLEOTIDE SEQUENCE [LARGE SCALE GENOMIC DNA]</scope>
    <source>
        <strain evidence="1 2">ATCC 33715</strain>
    </source>
</reference>
<name>A0A2S7X328_9GAMM</name>
<dbReference type="OrthoDB" id="5588284at2"/>
<dbReference type="Proteomes" id="UP000239263">
    <property type="component" value="Unassembled WGS sequence"/>
</dbReference>